<dbReference type="AlphaFoldDB" id="A0A516IRK4"/>
<dbReference type="Gene3D" id="3.20.20.70">
    <property type="entry name" value="Aldolase class I"/>
    <property type="match status" value="1"/>
</dbReference>
<dbReference type="EMBL" id="CP041659">
    <property type="protein sequence ID" value="QDP19536.1"/>
    <property type="molecule type" value="Genomic_DNA"/>
</dbReference>
<evidence type="ECO:0000259" key="1">
    <source>
        <dbReference type="Pfam" id="PF02581"/>
    </source>
</evidence>
<dbReference type="GO" id="GO:0009228">
    <property type="term" value="P:thiamine biosynthetic process"/>
    <property type="evidence" value="ECO:0007669"/>
    <property type="project" value="UniProtKB-KW"/>
</dbReference>
<dbReference type="CDD" id="cd00564">
    <property type="entry name" value="TMP_TenI"/>
    <property type="match status" value="1"/>
</dbReference>
<evidence type="ECO:0000313" key="2">
    <source>
        <dbReference type="EMBL" id="QDP19536.1"/>
    </source>
</evidence>
<dbReference type="InterPro" id="IPR013785">
    <property type="entry name" value="Aldolase_TIM"/>
</dbReference>
<protein>
    <submittedName>
        <fullName evidence="2">Thiamine phosphate synthase</fullName>
    </submittedName>
</protein>
<dbReference type="Pfam" id="PF02581">
    <property type="entry name" value="TMP-TENI"/>
    <property type="match status" value="1"/>
</dbReference>
<name>A0A516IRK4_9SPHN</name>
<feature type="domain" description="Thiamine phosphate synthase/TenI" evidence="1">
    <location>
        <begin position="21"/>
        <end position="166"/>
    </location>
</feature>
<dbReference type="Proteomes" id="UP000321857">
    <property type="component" value="Chromosome"/>
</dbReference>
<reference evidence="2 3" key="1">
    <citation type="submission" date="2019-07" db="EMBL/GenBank/DDBJ databases">
        <title>Sphingomonas AE3 Genome sequencing and assembly.</title>
        <authorList>
            <person name="Kim H."/>
        </authorList>
    </citation>
    <scope>NUCLEOTIDE SEQUENCE [LARGE SCALE GENOMIC DNA]</scope>
    <source>
        <strain evidence="2 3">AE3</strain>
    </source>
</reference>
<dbReference type="SUPFAM" id="SSF51391">
    <property type="entry name" value="Thiamin phosphate synthase"/>
    <property type="match status" value="1"/>
</dbReference>
<keyword evidence="3" id="KW-1185">Reference proteome</keyword>
<accession>A0A516IRK4</accession>
<organism evidence="2 3">
    <name type="scientific">Sphingomonas xanthus</name>
    <dbReference type="NCBI Taxonomy" id="2594473"/>
    <lineage>
        <taxon>Bacteria</taxon>
        <taxon>Pseudomonadati</taxon>
        <taxon>Pseudomonadota</taxon>
        <taxon>Alphaproteobacteria</taxon>
        <taxon>Sphingomonadales</taxon>
        <taxon>Sphingomonadaceae</taxon>
        <taxon>Sphingomonas</taxon>
    </lineage>
</organism>
<dbReference type="KEGG" id="sxa:FMM02_05910"/>
<sequence length="183" mass="19704">MEGNQSPWPKRWLMTDERVGKRLWEAIDHLPSGQAGVVFRHHGLAGPQRAELGRQLAGLARARGLVLAVSRDPELAERLGAALVHNPAYATALPCSRSVHDEAEAEAAEKSGAALAFVSALFPTRSHPGAQPLALSRAIRLAWLVGCPAIALGGMDERRWTKLNAAHPDVFHGYAGISCWLEA</sequence>
<proteinExistence type="predicted"/>
<dbReference type="InterPro" id="IPR036206">
    <property type="entry name" value="ThiamineP_synth_sf"/>
</dbReference>
<gene>
    <name evidence="2" type="ORF">FMM02_05910</name>
</gene>
<dbReference type="InterPro" id="IPR022998">
    <property type="entry name" value="ThiamineP_synth_TenI"/>
</dbReference>
<evidence type="ECO:0000313" key="3">
    <source>
        <dbReference type="Proteomes" id="UP000321857"/>
    </source>
</evidence>
<dbReference type="OrthoDB" id="8446047at2"/>